<organism evidence="3 4">
    <name type="scientific">Thelonectria olida</name>
    <dbReference type="NCBI Taxonomy" id="1576542"/>
    <lineage>
        <taxon>Eukaryota</taxon>
        <taxon>Fungi</taxon>
        <taxon>Dikarya</taxon>
        <taxon>Ascomycota</taxon>
        <taxon>Pezizomycotina</taxon>
        <taxon>Sordariomycetes</taxon>
        <taxon>Hypocreomycetidae</taxon>
        <taxon>Hypocreales</taxon>
        <taxon>Nectriaceae</taxon>
        <taxon>Thelonectria</taxon>
    </lineage>
</organism>
<dbReference type="GO" id="GO:0016787">
    <property type="term" value="F:hydrolase activity"/>
    <property type="evidence" value="ECO:0007669"/>
    <property type="project" value="UniProtKB-KW"/>
</dbReference>
<name>A0A9P8WCA6_9HYPO</name>
<dbReference type="Gene3D" id="3.40.50.1820">
    <property type="entry name" value="alpha/beta hydrolase"/>
    <property type="match status" value="1"/>
</dbReference>
<dbReference type="Proteomes" id="UP000777438">
    <property type="component" value="Unassembled WGS sequence"/>
</dbReference>
<dbReference type="PANTHER" id="PTHR48081:SF8">
    <property type="entry name" value="ALPHA_BETA HYDROLASE FOLD-3 DOMAIN-CONTAINING PROTEIN-RELATED"/>
    <property type="match status" value="1"/>
</dbReference>
<reference evidence="3 4" key="1">
    <citation type="journal article" date="2021" name="Nat. Commun.">
        <title>Genetic determinants of endophytism in the Arabidopsis root mycobiome.</title>
        <authorList>
            <person name="Mesny F."/>
            <person name="Miyauchi S."/>
            <person name="Thiergart T."/>
            <person name="Pickel B."/>
            <person name="Atanasova L."/>
            <person name="Karlsson M."/>
            <person name="Huettel B."/>
            <person name="Barry K.W."/>
            <person name="Haridas S."/>
            <person name="Chen C."/>
            <person name="Bauer D."/>
            <person name="Andreopoulos W."/>
            <person name="Pangilinan J."/>
            <person name="LaButti K."/>
            <person name="Riley R."/>
            <person name="Lipzen A."/>
            <person name="Clum A."/>
            <person name="Drula E."/>
            <person name="Henrissat B."/>
            <person name="Kohler A."/>
            <person name="Grigoriev I.V."/>
            <person name="Martin F.M."/>
            <person name="Hacquard S."/>
        </authorList>
    </citation>
    <scope>NUCLEOTIDE SEQUENCE [LARGE SCALE GENOMIC DNA]</scope>
    <source>
        <strain evidence="3 4">MPI-CAGE-CH-0241</strain>
    </source>
</reference>
<dbReference type="InterPro" id="IPR013094">
    <property type="entry name" value="AB_hydrolase_3"/>
</dbReference>
<proteinExistence type="predicted"/>
<comment type="caution">
    <text evidence="3">The sequence shown here is derived from an EMBL/GenBank/DDBJ whole genome shotgun (WGS) entry which is preliminary data.</text>
</comment>
<evidence type="ECO:0000259" key="2">
    <source>
        <dbReference type="Pfam" id="PF07859"/>
    </source>
</evidence>
<dbReference type="Pfam" id="PF07859">
    <property type="entry name" value="Abhydrolase_3"/>
    <property type="match status" value="1"/>
</dbReference>
<dbReference type="InterPro" id="IPR050300">
    <property type="entry name" value="GDXG_lipolytic_enzyme"/>
</dbReference>
<keyword evidence="1 3" id="KW-0378">Hydrolase</keyword>
<dbReference type="EMBL" id="JAGPYM010000004">
    <property type="protein sequence ID" value="KAH6895219.1"/>
    <property type="molecule type" value="Genomic_DNA"/>
</dbReference>
<dbReference type="InterPro" id="IPR029058">
    <property type="entry name" value="AB_hydrolase_fold"/>
</dbReference>
<evidence type="ECO:0000313" key="3">
    <source>
        <dbReference type="EMBL" id="KAH6895219.1"/>
    </source>
</evidence>
<sequence length="538" mass="59503">MRVGWRRLPNRQKHPSIVALSVIPSLSRISPESRISATDSKLFLSRQLSCFPLSRLTPDPITPVLVQFSPTTHTVTPSRFRRGYLANHVFNGNPLLTVSSLGTLTSSLTLTRSRPSRRHRLDKSPSPLSLWVASPCLSGPAAPAWGLIPLESAPSFTMELPLPPTESNPTTPEPEGYVNPLEASSRWYLLARAQAIRSAASLGFSIANRTDPPAPEPSREIWLDATLAPGFEGKAKIKAEVWKPPRLSVGARPAIINFHGGGWILGQGTDNARWAGTAVSNLDAVVFSVNYRLAPSFPFPTPVEDCVDAVLQIKHRAAEFGIDPDRIILSGFSAGATNALAAWVIMNDPERWGYKLTISPPRIAGLCVYYPVLDWTLTRPAKRLTCSRPDLTLPKGLTDLIDASYIYPPIPRLERTDPRLSPGLMSDELLQRLPPVHLVLCEYDMLLSEGKEFAKRLREAGKSFTMRVVEGEKHAWDGPPPMTPKPSVAVEYQEAVETIASWLGRECETDTESMKSMRLKRPTLKRPKYLSFKSWSGR</sequence>
<feature type="domain" description="Alpha/beta hydrolase fold-3" evidence="2">
    <location>
        <begin position="255"/>
        <end position="476"/>
    </location>
</feature>
<dbReference type="AlphaFoldDB" id="A0A9P8WCA6"/>
<accession>A0A9P8WCA6</accession>
<dbReference type="PANTHER" id="PTHR48081">
    <property type="entry name" value="AB HYDROLASE SUPERFAMILY PROTEIN C4A8.06C"/>
    <property type="match status" value="1"/>
</dbReference>
<dbReference type="SUPFAM" id="SSF53474">
    <property type="entry name" value="alpha/beta-Hydrolases"/>
    <property type="match status" value="1"/>
</dbReference>
<dbReference type="OrthoDB" id="433474at2759"/>
<keyword evidence="4" id="KW-1185">Reference proteome</keyword>
<evidence type="ECO:0000256" key="1">
    <source>
        <dbReference type="ARBA" id="ARBA00022801"/>
    </source>
</evidence>
<gene>
    <name evidence="3" type="ORF">B0T10DRAFT_477404</name>
</gene>
<evidence type="ECO:0000313" key="4">
    <source>
        <dbReference type="Proteomes" id="UP000777438"/>
    </source>
</evidence>
<protein>
    <submittedName>
        <fullName evidence="3">Alpha/Beta hydrolase protein</fullName>
    </submittedName>
</protein>